<evidence type="ECO:0000313" key="3">
    <source>
        <dbReference type="EMBL" id="EKX41629.1"/>
    </source>
</evidence>
<reference evidence="4" key="3">
    <citation type="submission" date="2016-03" db="UniProtKB">
        <authorList>
            <consortium name="EnsemblProtists"/>
        </authorList>
    </citation>
    <scope>IDENTIFICATION</scope>
</reference>
<organism evidence="3">
    <name type="scientific">Guillardia theta (strain CCMP2712)</name>
    <name type="common">Cryptophyte</name>
    <dbReference type="NCBI Taxonomy" id="905079"/>
    <lineage>
        <taxon>Eukaryota</taxon>
        <taxon>Cryptophyceae</taxon>
        <taxon>Pyrenomonadales</taxon>
        <taxon>Geminigeraceae</taxon>
        <taxon>Guillardia</taxon>
    </lineage>
</organism>
<dbReference type="Gene3D" id="2.160.20.10">
    <property type="entry name" value="Single-stranded right-handed beta-helix, Pectin lyase-like"/>
    <property type="match status" value="1"/>
</dbReference>
<dbReference type="InterPro" id="IPR011050">
    <property type="entry name" value="Pectin_lyase_fold/virulence"/>
</dbReference>
<dbReference type="Pfam" id="PF13229">
    <property type="entry name" value="Beta_helix"/>
    <property type="match status" value="1"/>
</dbReference>
<dbReference type="PANTHER" id="PTHR36453:SF1">
    <property type="entry name" value="RIGHT HANDED BETA HELIX DOMAIN-CONTAINING PROTEIN"/>
    <property type="match status" value="1"/>
</dbReference>
<sequence>MTATDARAILSLASLLLSLLLLPLLLLLLLPSTPNSHSVSALFALLHPVKLLLPYFVGFYQTADAAKRVYVNCDDGSDESGDGSKMLPWRTLTRARDEIRRFQRRFAVEVLVQGTCLPRDQHGRVDFALPLLELEHVDSGSEGRPIEYASQHPHRPALLSSGLRIPHSAWRRLVGEIFTANLTAVSLHGAGSLEGEFGVVLEAHVDRTPMTLARYPNVNKDGTFGWMQIERVLNDQTEFSIASLRAKRWRTEKDVWIHGYWGFDWADSHLPVRSLQFSSNETFVSVGAPVIYGFKVFAFAFAFAFAAKFYAVNLKSELDSPGEYFIDKEAMLLYFWPPGDLHSQEAVLSMGHDGILIGANHDQVNDCKKKIEQVKEGTTSGGGGINAFSDYMANKERQKKIFASCLGEPAGKTSHITFKISRASHIRIINVSVSNIGKTGMDVDGSDILISSTNVSFCGCGGIALNGGNTTSLTRSNNEIELADIHNFARIRRSYTPGIGWRGGGHSIRQSHIHHAPHSGILGLGNDCEFDGNIFESLAFEATDTGAWYSGRSWINRGNIISRNRFVKIRNTVGMNLGFPAVMGIYLDDMLSGISITNNSFEDVQVGVFVGGSRDVSIVSNRFFNVSQAGVKIDDRGLNWRSDICRFDSNFTGLLAQQLLDVNFLFPPFATSYPSLPPTLSLSP</sequence>
<dbReference type="RefSeq" id="XP_005828609.1">
    <property type="nucleotide sequence ID" value="XM_005828552.1"/>
</dbReference>
<evidence type="ECO:0000256" key="1">
    <source>
        <dbReference type="SAM" id="Phobius"/>
    </source>
</evidence>
<dbReference type="HOGENOM" id="CLU_013461_0_0_1"/>
<dbReference type="KEGG" id="gtt:GUITHDRAFT_141879"/>
<dbReference type="eggNOG" id="ENOG502RYDD">
    <property type="taxonomic scope" value="Eukaryota"/>
</dbReference>
<reference evidence="5" key="2">
    <citation type="submission" date="2012-11" db="EMBL/GenBank/DDBJ databases">
        <authorList>
            <person name="Kuo A."/>
            <person name="Curtis B.A."/>
            <person name="Tanifuji G."/>
            <person name="Burki F."/>
            <person name="Gruber A."/>
            <person name="Irimia M."/>
            <person name="Maruyama S."/>
            <person name="Arias M.C."/>
            <person name="Ball S.G."/>
            <person name="Gile G.H."/>
            <person name="Hirakawa Y."/>
            <person name="Hopkins J.F."/>
            <person name="Rensing S.A."/>
            <person name="Schmutz J."/>
            <person name="Symeonidi A."/>
            <person name="Elias M."/>
            <person name="Eveleigh R.J."/>
            <person name="Herman E.K."/>
            <person name="Klute M.J."/>
            <person name="Nakayama T."/>
            <person name="Obornik M."/>
            <person name="Reyes-Prieto A."/>
            <person name="Armbrust E.V."/>
            <person name="Aves S.J."/>
            <person name="Beiko R.G."/>
            <person name="Coutinho P."/>
            <person name="Dacks J.B."/>
            <person name="Durnford D.G."/>
            <person name="Fast N.M."/>
            <person name="Green B.R."/>
            <person name="Grisdale C."/>
            <person name="Hempe F."/>
            <person name="Henrissat B."/>
            <person name="Hoppner M.P."/>
            <person name="Ishida K.-I."/>
            <person name="Kim E."/>
            <person name="Koreny L."/>
            <person name="Kroth P.G."/>
            <person name="Liu Y."/>
            <person name="Malik S.-B."/>
            <person name="Maier U.G."/>
            <person name="McRose D."/>
            <person name="Mock T."/>
            <person name="Neilson J.A."/>
            <person name="Onodera N.T."/>
            <person name="Poole A.M."/>
            <person name="Pritham E.J."/>
            <person name="Richards T.A."/>
            <person name="Rocap G."/>
            <person name="Roy S.W."/>
            <person name="Sarai C."/>
            <person name="Schaack S."/>
            <person name="Shirato S."/>
            <person name="Slamovits C.H."/>
            <person name="Spencer D.F."/>
            <person name="Suzuki S."/>
            <person name="Worden A.Z."/>
            <person name="Zauner S."/>
            <person name="Barry K."/>
            <person name="Bell C."/>
            <person name="Bharti A.K."/>
            <person name="Crow J.A."/>
            <person name="Grimwood J."/>
            <person name="Kramer R."/>
            <person name="Lindquist E."/>
            <person name="Lucas S."/>
            <person name="Salamov A."/>
            <person name="McFadden G.I."/>
            <person name="Lane C.E."/>
            <person name="Keeling P.J."/>
            <person name="Gray M.W."/>
            <person name="Grigoriev I.V."/>
            <person name="Archibald J.M."/>
        </authorList>
    </citation>
    <scope>NUCLEOTIDE SEQUENCE</scope>
    <source>
        <strain evidence="5">CCMP2712</strain>
    </source>
</reference>
<feature type="transmembrane region" description="Helical" evidence="1">
    <location>
        <begin position="290"/>
        <end position="311"/>
    </location>
</feature>
<proteinExistence type="predicted"/>
<dbReference type="EnsemblProtists" id="EKX41629">
    <property type="protein sequence ID" value="EKX41629"/>
    <property type="gene ID" value="GUITHDRAFT_141879"/>
</dbReference>
<dbReference type="OrthoDB" id="6080154at2759"/>
<evidence type="ECO:0000313" key="5">
    <source>
        <dbReference type="Proteomes" id="UP000011087"/>
    </source>
</evidence>
<dbReference type="SUPFAM" id="SSF51126">
    <property type="entry name" value="Pectin lyase-like"/>
    <property type="match status" value="1"/>
</dbReference>
<keyword evidence="1" id="KW-0812">Transmembrane</keyword>
<dbReference type="InterPro" id="IPR039448">
    <property type="entry name" value="Beta_helix"/>
</dbReference>
<feature type="domain" description="Right handed beta helix" evidence="2">
    <location>
        <begin position="498"/>
        <end position="654"/>
    </location>
</feature>
<accession>L1J0F5</accession>
<dbReference type="PANTHER" id="PTHR36453">
    <property type="entry name" value="SECRETED PROTEIN-RELATED"/>
    <property type="match status" value="1"/>
</dbReference>
<dbReference type="PaxDb" id="55529-EKX41629"/>
<dbReference type="EMBL" id="JH993022">
    <property type="protein sequence ID" value="EKX41629.1"/>
    <property type="molecule type" value="Genomic_DNA"/>
</dbReference>
<dbReference type="Gene3D" id="3.30.1910.20">
    <property type="entry name" value="asparaginyl-tRNA synthetase, N-terminal domain"/>
    <property type="match status" value="1"/>
</dbReference>
<dbReference type="SMART" id="SM00710">
    <property type="entry name" value="PbH1"/>
    <property type="match status" value="5"/>
</dbReference>
<gene>
    <name evidence="3" type="ORF">GUITHDRAFT_141879</name>
</gene>
<evidence type="ECO:0000313" key="4">
    <source>
        <dbReference type="EnsemblProtists" id="EKX41629"/>
    </source>
</evidence>
<evidence type="ECO:0000259" key="2">
    <source>
        <dbReference type="Pfam" id="PF13229"/>
    </source>
</evidence>
<protein>
    <recommendedName>
        <fullName evidence="2">Right handed beta helix domain-containing protein</fullName>
    </recommendedName>
</protein>
<dbReference type="GeneID" id="17298280"/>
<dbReference type="OMA" id="EGFWRWD"/>
<keyword evidence="5" id="KW-1185">Reference proteome</keyword>
<keyword evidence="1" id="KW-0472">Membrane</keyword>
<reference evidence="3 5" key="1">
    <citation type="journal article" date="2012" name="Nature">
        <title>Algal genomes reveal evolutionary mosaicism and the fate of nucleomorphs.</title>
        <authorList>
            <consortium name="DOE Joint Genome Institute"/>
            <person name="Curtis B.A."/>
            <person name="Tanifuji G."/>
            <person name="Burki F."/>
            <person name="Gruber A."/>
            <person name="Irimia M."/>
            <person name="Maruyama S."/>
            <person name="Arias M.C."/>
            <person name="Ball S.G."/>
            <person name="Gile G.H."/>
            <person name="Hirakawa Y."/>
            <person name="Hopkins J.F."/>
            <person name="Kuo A."/>
            <person name="Rensing S.A."/>
            <person name="Schmutz J."/>
            <person name="Symeonidi A."/>
            <person name="Elias M."/>
            <person name="Eveleigh R.J."/>
            <person name="Herman E.K."/>
            <person name="Klute M.J."/>
            <person name="Nakayama T."/>
            <person name="Obornik M."/>
            <person name="Reyes-Prieto A."/>
            <person name="Armbrust E.V."/>
            <person name="Aves S.J."/>
            <person name="Beiko R.G."/>
            <person name="Coutinho P."/>
            <person name="Dacks J.B."/>
            <person name="Durnford D.G."/>
            <person name="Fast N.M."/>
            <person name="Green B.R."/>
            <person name="Grisdale C.J."/>
            <person name="Hempel F."/>
            <person name="Henrissat B."/>
            <person name="Hoppner M.P."/>
            <person name="Ishida K."/>
            <person name="Kim E."/>
            <person name="Koreny L."/>
            <person name="Kroth P.G."/>
            <person name="Liu Y."/>
            <person name="Malik S.B."/>
            <person name="Maier U.G."/>
            <person name="McRose D."/>
            <person name="Mock T."/>
            <person name="Neilson J.A."/>
            <person name="Onodera N.T."/>
            <person name="Poole A.M."/>
            <person name="Pritham E.J."/>
            <person name="Richards T.A."/>
            <person name="Rocap G."/>
            <person name="Roy S.W."/>
            <person name="Sarai C."/>
            <person name="Schaack S."/>
            <person name="Shirato S."/>
            <person name="Slamovits C.H."/>
            <person name="Spencer D.F."/>
            <person name="Suzuki S."/>
            <person name="Worden A.Z."/>
            <person name="Zauner S."/>
            <person name="Barry K."/>
            <person name="Bell C."/>
            <person name="Bharti A.K."/>
            <person name="Crow J.A."/>
            <person name="Grimwood J."/>
            <person name="Kramer R."/>
            <person name="Lindquist E."/>
            <person name="Lucas S."/>
            <person name="Salamov A."/>
            <person name="McFadden G.I."/>
            <person name="Lane C.E."/>
            <person name="Keeling P.J."/>
            <person name="Gray M.W."/>
            <person name="Grigoriev I.V."/>
            <person name="Archibald J.M."/>
        </authorList>
    </citation>
    <scope>NUCLEOTIDE SEQUENCE</scope>
    <source>
        <strain evidence="3 5">CCMP2712</strain>
    </source>
</reference>
<dbReference type="InterPro" id="IPR006626">
    <property type="entry name" value="PbH1"/>
</dbReference>
<name>L1J0F5_GUITC</name>
<keyword evidence="1" id="KW-1133">Transmembrane helix</keyword>
<dbReference type="AlphaFoldDB" id="L1J0F5"/>
<dbReference type="Proteomes" id="UP000011087">
    <property type="component" value="Unassembled WGS sequence"/>
</dbReference>
<dbReference type="InterPro" id="IPR012334">
    <property type="entry name" value="Pectin_lyas_fold"/>
</dbReference>